<gene>
    <name evidence="2" type="ORF">QBC37DRAFT_127250</name>
</gene>
<name>A0AAN6YB48_9PEZI</name>
<keyword evidence="1" id="KW-0472">Membrane</keyword>
<dbReference type="EMBL" id="MU858081">
    <property type="protein sequence ID" value="KAK4215323.1"/>
    <property type="molecule type" value="Genomic_DNA"/>
</dbReference>
<proteinExistence type="predicted"/>
<sequence>MMLPWTEKSKRLAAKTRSGTKGNHFPLSIRYDLCWCICWSLTCLHVNMGFFFHLFAWFGTAYLAQDIQHGVWGVSDKNLFLLVFCLSITIINITVDTLDGIERTLGAFTFAFWDDTNIFSSAWSEVWGLFFHDVVMRDS</sequence>
<dbReference type="AlphaFoldDB" id="A0AAN6YB48"/>
<organism evidence="2 3">
    <name type="scientific">Rhypophila decipiens</name>
    <dbReference type="NCBI Taxonomy" id="261697"/>
    <lineage>
        <taxon>Eukaryota</taxon>
        <taxon>Fungi</taxon>
        <taxon>Dikarya</taxon>
        <taxon>Ascomycota</taxon>
        <taxon>Pezizomycotina</taxon>
        <taxon>Sordariomycetes</taxon>
        <taxon>Sordariomycetidae</taxon>
        <taxon>Sordariales</taxon>
        <taxon>Naviculisporaceae</taxon>
        <taxon>Rhypophila</taxon>
    </lineage>
</organism>
<comment type="caution">
    <text evidence="2">The sequence shown here is derived from an EMBL/GenBank/DDBJ whole genome shotgun (WGS) entry which is preliminary data.</text>
</comment>
<keyword evidence="1" id="KW-1133">Transmembrane helix</keyword>
<keyword evidence="3" id="KW-1185">Reference proteome</keyword>
<feature type="transmembrane region" description="Helical" evidence="1">
    <location>
        <begin position="78"/>
        <end position="95"/>
    </location>
</feature>
<evidence type="ECO:0000256" key="1">
    <source>
        <dbReference type="SAM" id="Phobius"/>
    </source>
</evidence>
<reference evidence="2" key="2">
    <citation type="submission" date="2023-05" db="EMBL/GenBank/DDBJ databases">
        <authorList>
            <consortium name="Lawrence Berkeley National Laboratory"/>
            <person name="Steindorff A."/>
            <person name="Hensen N."/>
            <person name="Bonometti L."/>
            <person name="Westerberg I."/>
            <person name="Brannstrom I.O."/>
            <person name="Guillou S."/>
            <person name="Cros-Aarteil S."/>
            <person name="Calhoun S."/>
            <person name="Haridas S."/>
            <person name="Kuo A."/>
            <person name="Mondo S."/>
            <person name="Pangilinan J."/>
            <person name="Riley R."/>
            <person name="Labutti K."/>
            <person name="Andreopoulos B."/>
            <person name="Lipzen A."/>
            <person name="Chen C."/>
            <person name="Yanf M."/>
            <person name="Daum C."/>
            <person name="Ng V."/>
            <person name="Clum A."/>
            <person name="Ohm R."/>
            <person name="Martin F."/>
            <person name="Silar P."/>
            <person name="Natvig D."/>
            <person name="Lalanne C."/>
            <person name="Gautier V."/>
            <person name="Ament-Velasquez S.L."/>
            <person name="Kruys A."/>
            <person name="Hutchinson M.I."/>
            <person name="Powell A.J."/>
            <person name="Barry K."/>
            <person name="Miller A.N."/>
            <person name="Grigoriev I.V."/>
            <person name="Debuchy R."/>
            <person name="Gladieux P."/>
            <person name="Thoren M.H."/>
            <person name="Johannesson H."/>
        </authorList>
    </citation>
    <scope>NUCLEOTIDE SEQUENCE</scope>
    <source>
        <strain evidence="2">PSN293</strain>
    </source>
</reference>
<feature type="transmembrane region" description="Helical" evidence="1">
    <location>
        <begin position="33"/>
        <end position="58"/>
    </location>
</feature>
<evidence type="ECO:0000313" key="3">
    <source>
        <dbReference type="Proteomes" id="UP001301769"/>
    </source>
</evidence>
<reference evidence="2" key="1">
    <citation type="journal article" date="2023" name="Mol. Phylogenet. Evol.">
        <title>Genome-scale phylogeny and comparative genomics of the fungal order Sordariales.</title>
        <authorList>
            <person name="Hensen N."/>
            <person name="Bonometti L."/>
            <person name="Westerberg I."/>
            <person name="Brannstrom I.O."/>
            <person name="Guillou S."/>
            <person name="Cros-Aarteil S."/>
            <person name="Calhoun S."/>
            <person name="Haridas S."/>
            <person name="Kuo A."/>
            <person name="Mondo S."/>
            <person name="Pangilinan J."/>
            <person name="Riley R."/>
            <person name="LaButti K."/>
            <person name="Andreopoulos B."/>
            <person name="Lipzen A."/>
            <person name="Chen C."/>
            <person name="Yan M."/>
            <person name="Daum C."/>
            <person name="Ng V."/>
            <person name="Clum A."/>
            <person name="Steindorff A."/>
            <person name="Ohm R.A."/>
            <person name="Martin F."/>
            <person name="Silar P."/>
            <person name="Natvig D.O."/>
            <person name="Lalanne C."/>
            <person name="Gautier V."/>
            <person name="Ament-Velasquez S.L."/>
            <person name="Kruys A."/>
            <person name="Hutchinson M.I."/>
            <person name="Powell A.J."/>
            <person name="Barry K."/>
            <person name="Miller A.N."/>
            <person name="Grigoriev I.V."/>
            <person name="Debuchy R."/>
            <person name="Gladieux P."/>
            <person name="Hiltunen Thoren M."/>
            <person name="Johannesson H."/>
        </authorList>
    </citation>
    <scope>NUCLEOTIDE SEQUENCE</scope>
    <source>
        <strain evidence="2">PSN293</strain>
    </source>
</reference>
<keyword evidence="1" id="KW-0812">Transmembrane</keyword>
<dbReference type="Proteomes" id="UP001301769">
    <property type="component" value="Unassembled WGS sequence"/>
</dbReference>
<evidence type="ECO:0000313" key="2">
    <source>
        <dbReference type="EMBL" id="KAK4215323.1"/>
    </source>
</evidence>
<accession>A0AAN6YB48</accession>
<protein>
    <submittedName>
        <fullName evidence="2">Uncharacterized protein</fullName>
    </submittedName>
</protein>